<dbReference type="EMBL" id="ABWL02000006">
    <property type="protein sequence ID" value="EFE08919.1"/>
    <property type="molecule type" value="Genomic_DNA"/>
</dbReference>
<dbReference type="HOGENOM" id="CLU_3231498_0_0_6"/>
<comment type="caution">
    <text evidence="1">The sequence shown here is derived from an EMBL/GenBank/DDBJ whole genome shotgun (WGS) entry which is preliminary data.</text>
</comment>
<evidence type="ECO:0000313" key="1">
    <source>
        <dbReference type="EMBL" id="EFE08919.1"/>
    </source>
</evidence>
<protein>
    <submittedName>
        <fullName evidence="1">Uncharacterized protein</fullName>
    </submittedName>
</protein>
<dbReference type="AlphaFoldDB" id="D4B9Q7"/>
<reference evidence="1 2" key="1">
    <citation type="submission" date="2010-02" db="EMBL/GenBank/DDBJ databases">
        <authorList>
            <person name="Weinstock G."/>
            <person name="Sodergren E."/>
            <person name="Clifton S."/>
            <person name="Fulton L."/>
            <person name="Fulton B."/>
            <person name="Courtney L."/>
            <person name="Fronick C."/>
            <person name="Harrison M."/>
            <person name="Strong C."/>
            <person name="Farmer C."/>
            <person name="Delahaunty K."/>
            <person name="Markovic C."/>
            <person name="Hall O."/>
            <person name="Minx P."/>
            <person name="Tomlinson C."/>
            <person name="Mitreva M."/>
            <person name="Nelson J."/>
            <person name="Hou S."/>
            <person name="Wollam A."/>
            <person name="Pepin K.H."/>
            <person name="Johnson M."/>
            <person name="Bhonagiri V."/>
            <person name="Zhang X."/>
            <person name="Suruliraj S."/>
            <person name="Warren W."/>
            <person name="Chinwalla A."/>
            <person name="Mardis E.R."/>
            <person name="Wilson R.K."/>
        </authorList>
    </citation>
    <scope>NUCLEOTIDE SEQUENCE [LARGE SCALE GENOMIC DNA]</scope>
    <source>
        <strain evidence="1 2">ATCC 29220</strain>
    </source>
</reference>
<organism evidence="1 2">
    <name type="scientific">Citrobacter youngae ATCC 29220</name>
    <dbReference type="NCBI Taxonomy" id="500640"/>
    <lineage>
        <taxon>Bacteria</taxon>
        <taxon>Pseudomonadati</taxon>
        <taxon>Pseudomonadota</taxon>
        <taxon>Gammaproteobacteria</taxon>
        <taxon>Enterobacterales</taxon>
        <taxon>Enterobacteriaceae</taxon>
        <taxon>Citrobacter</taxon>
        <taxon>Citrobacter freundii complex</taxon>
    </lineage>
</organism>
<name>D4B9Q7_9ENTR</name>
<sequence length="43" mass="5071">MALRYCGARNRRRSLHIYNARVFHVGSIYWALNLSGEIFSSFH</sequence>
<proteinExistence type="predicted"/>
<accession>D4B9Q7</accession>
<evidence type="ECO:0000313" key="2">
    <source>
        <dbReference type="Proteomes" id="UP000003880"/>
    </source>
</evidence>
<dbReference type="Proteomes" id="UP000003880">
    <property type="component" value="Unassembled WGS sequence"/>
</dbReference>
<gene>
    <name evidence="1" type="ORF">CIT292_07198</name>
</gene>